<evidence type="ECO:0000256" key="1">
    <source>
        <dbReference type="SAM" id="Phobius"/>
    </source>
</evidence>
<sequence length="92" mass="10084">MSIRAGKVTIIIIIIIVIGHLTACVPKCIGVHMRSTFGSAANFCLTFAVAVAVAIANENRTIQLQRSLPDFDKKAAHQGHYHAPHQRRRLTP</sequence>
<gene>
    <name evidence="2" type="ORF">M5D96_005686</name>
</gene>
<keyword evidence="1" id="KW-1133">Transmembrane helix</keyword>
<protein>
    <submittedName>
        <fullName evidence="2">Uncharacterized protein</fullName>
    </submittedName>
</protein>
<feature type="non-terminal residue" evidence="2">
    <location>
        <position position="1"/>
    </location>
</feature>
<reference evidence="2" key="1">
    <citation type="journal article" date="2023" name="Genome Biol. Evol.">
        <title>Long-read-based Genome Assembly of Drosophila gunungcola Reveals Fewer Chemosensory Genes in Flower-breeding Species.</title>
        <authorList>
            <person name="Negi A."/>
            <person name="Liao B.Y."/>
            <person name="Yeh S.D."/>
        </authorList>
    </citation>
    <scope>NUCLEOTIDE SEQUENCE</scope>
    <source>
        <strain evidence="2">Sukarami</strain>
    </source>
</reference>
<name>A0A9P9YQX8_9MUSC</name>
<keyword evidence="3" id="KW-1185">Reference proteome</keyword>
<dbReference type="Proteomes" id="UP001059596">
    <property type="component" value="Unassembled WGS sequence"/>
</dbReference>
<dbReference type="EMBL" id="JAMKOV010000003">
    <property type="protein sequence ID" value="KAI8041427.1"/>
    <property type="molecule type" value="Genomic_DNA"/>
</dbReference>
<dbReference type="AlphaFoldDB" id="A0A9P9YQX8"/>
<proteinExistence type="predicted"/>
<comment type="caution">
    <text evidence="2">The sequence shown here is derived from an EMBL/GenBank/DDBJ whole genome shotgun (WGS) entry which is preliminary data.</text>
</comment>
<evidence type="ECO:0000313" key="2">
    <source>
        <dbReference type="EMBL" id="KAI8041427.1"/>
    </source>
</evidence>
<accession>A0A9P9YQX8</accession>
<organism evidence="2 3">
    <name type="scientific">Drosophila gunungcola</name>
    <name type="common">fruit fly</name>
    <dbReference type="NCBI Taxonomy" id="103775"/>
    <lineage>
        <taxon>Eukaryota</taxon>
        <taxon>Metazoa</taxon>
        <taxon>Ecdysozoa</taxon>
        <taxon>Arthropoda</taxon>
        <taxon>Hexapoda</taxon>
        <taxon>Insecta</taxon>
        <taxon>Pterygota</taxon>
        <taxon>Neoptera</taxon>
        <taxon>Endopterygota</taxon>
        <taxon>Diptera</taxon>
        <taxon>Brachycera</taxon>
        <taxon>Muscomorpha</taxon>
        <taxon>Ephydroidea</taxon>
        <taxon>Drosophilidae</taxon>
        <taxon>Drosophila</taxon>
        <taxon>Sophophora</taxon>
    </lineage>
</organism>
<keyword evidence="1" id="KW-0812">Transmembrane</keyword>
<keyword evidence="1" id="KW-0472">Membrane</keyword>
<feature type="transmembrane region" description="Helical" evidence="1">
    <location>
        <begin position="40"/>
        <end position="57"/>
    </location>
</feature>
<evidence type="ECO:0000313" key="3">
    <source>
        <dbReference type="Proteomes" id="UP001059596"/>
    </source>
</evidence>